<reference evidence="2 3" key="1">
    <citation type="submission" date="2018-12" db="EMBL/GenBank/DDBJ databases">
        <authorList>
            <person name="Sun L."/>
            <person name="Chen Z."/>
        </authorList>
    </citation>
    <scope>NUCLEOTIDE SEQUENCE [LARGE SCALE GENOMIC DNA]</scope>
    <source>
        <strain evidence="2 3">DSM 15890</strain>
    </source>
</reference>
<keyword evidence="1" id="KW-0472">Membrane</keyword>
<gene>
    <name evidence="2" type="ORF">EJP82_13310</name>
</gene>
<dbReference type="RefSeq" id="WP_127192554.1">
    <property type="nucleotide sequence ID" value="NZ_RZNY01000010.1"/>
</dbReference>
<feature type="transmembrane region" description="Helical" evidence="1">
    <location>
        <begin position="6"/>
        <end position="24"/>
    </location>
</feature>
<dbReference type="Pfam" id="PF10066">
    <property type="entry name" value="DUF2304"/>
    <property type="match status" value="1"/>
</dbReference>
<proteinExistence type="predicted"/>
<feature type="transmembrane region" description="Helical" evidence="1">
    <location>
        <begin position="69"/>
        <end position="89"/>
    </location>
</feature>
<keyword evidence="3" id="KW-1185">Reference proteome</keyword>
<name>A0A433Y883_9BACL</name>
<accession>A0A433Y883</accession>
<dbReference type="Proteomes" id="UP000279446">
    <property type="component" value="Unassembled WGS sequence"/>
</dbReference>
<evidence type="ECO:0000256" key="1">
    <source>
        <dbReference type="SAM" id="Phobius"/>
    </source>
</evidence>
<feature type="transmembrane region" description="Helical" evidence="1">
    <location>
        <begin position="33"/>
        <end position="54"/>
    </location>
</feature>
<keyword evidence="1" id="KW-0812">Transmembrane</keyword>
<dbReference type="EMBL" id="RZNY01000010">
    <property type="protein sequence ID" value="RUT46100.1"/>
    <property type="molecule type" value="Genomic_DNA"/>
</dbReference>
<evidence type="ECO:0000313" key="2">
    <source>
        <dbReference type="EMBL" id="RUT46100.1"/>
    </source>
</evidence>
<comment type="caution">
    <text evidence="2">The sequence shown here is derived from an EMBL/GenBank/DDBJ whole genome shotgun (WGS) entry which is preliminary data.</text>
</comment>
<keyword evidence="1" id="KW-1133">Transmembrane helix</keyword>
<sequence length="131" mass="14936">MKVDIFIFSFLVSLLFLSTILYLIRTGKLREQYAILWIILTGIMMMLSLFPSLIDRTAKVIGVSYAPSLLYLLGLVSVLFILLHLTIALSSMTARFIVLTQKIALLEQEQLEYRGRQATADHSLQTAERRI</sequence>
<dbReference type="AlphaFoldDB" id="A0A433Y883"/>
<dbReference type="OrthoDB" id="677868at2"/>
<evidence type="ECO:0000313" key="3">
    <source>
        <dbReference type="Proteomes" id="UP000279446"/>
    </source>
</evidence>
<protein>
    <submittedName>
        <fullName evidence="2">DUF2304 domain-containing protein</fullName>
    </submittedName>
</protein>
<organism evidence="2 3">
    <name type="scientific">Paenibacillus anaericanus</name>
    <dbReference type="NCBI Taxonomy" id="170367"/>
    <lineage>
        <taxon>Bacteria</taxon>
        <taxon>Bacillati</taxon>
        <taxon>Bacillota</taxon>
        <taxon>Bacilli</taxon>
        <taxon>Bacillales</taxon>
        <taxon>Paenibacillaceae</taxon>
        <taxon>Paenibacillus</taxon>
    </lineage>
</organism>
<dbReference type="InterPro" id="IPR019277">
    <property type="entry name" value="DUF2304"/>
</dbReference>